<dbReference type="SUPFAM" id="SSF48179">
    <property type="entry name" value="6-phosphogluconate dehydrogenase C-terminal domain-like"/>
    <property type="match status" value="1"/>
</dbReference>
<dbReference type="GO" id="GO:0046168">
    <property type="term" value="P:glycerol-3-phosphate catabolic process"/>
    <property type="evidence" value="ECO:0007669"/>
    <property type="project" value="InterPro"/>
</dbReference>
<comment type="catalytic activity">
    <reaction evidence="11">
        <text>sn-glycerol 3-phosphate + NADP(+) = dihydroxyacetone phosphate + NADPH + H(+)</text>
        <dbReference type="Rhea" id="RHEA:11096"/>
        <dbReference type="ChEBI" id="CHEBI:15378"/>
        <dbReference type="ChEBI" id="CHEBI:57597"/>
        <dbReference type="ChEBI" id="CHEBI:57642"/>
        <dbReference type="ChEBI" id="CHEBI:57783"/>
        <dbReference type="ChEBI" id="CHEBI:58349"/>
        <dbReference type="EC" id="1.1.1.94"/>
    </reaction>
</comment>
<evidence type="ECO:0000256" key="11">
    <source>
        <dbReference type="RuleBase" id="RU000439"/>
    </source>
</evidence>
<dbReference type="Gene3D" id="3.40.50.720">
    <property type="entry name" value="NAD(P)-binding Rossmann-like Domain"/>
    <property type="match status" value="1"/>
</dbReference>
<feature type="binding site" evidence="8">
    <location>
        <position position="110"/>
    </location>
    <ligand>
        <name>substrate</name>
    </ligand>
</feature>
<keyword evidence="5" id="KW-0594">Phospholipid biosynthesis</keyword>
<protein>
    <recommendedName>
        <fullName evidence="11">Glycerol-3-phosphate dehydrogenase</fullName>
        <ecNumber evidence="11">1.1.1.94</ecNumber>
    </recommendedName>
</protein>
<dbReference type="InterPro" id="IPR006168">
    <property type="entry name" value="G3P_DH_NAD-dep"/>
</dbReference>
<feature type="binding site" evidence="9">
    <location>
        <position position="259"/>
    </location>
    <ligand>
        <name>NAD(+)</name>
        <dbReference type="ChEBI" id="CHEBI:57540"/>
    </ligand>
</feature>
<comment type="similarity">
    <text evidence="1 10">Belongs to the NAD-dependent glycerol-3-phosphate dehydrogenase family.</text>
</comment>
<evidence type="ECO:0000256" key="5">
    <source>
        <dbReference type="ARBA" id="ARBA00023209"/>
    </source>
</evidence>
<feature type="binding site" evidence="9">
    <location>
        <position position="144"/>
    </location>
    <ligand>
        <name>NAD(+)</name>
        <dbReference type="ChEBI" id="CHEBI:57540"/>
    </ligand>
</feature>
<dbReference type="NCBIfam" id="NF000940">
    <property type="entry name" value="PRK00094.1-2"/>
    <property type="match status" value="1"/>
</dbReference>
<keyword evidence="4" id="KW-0443">Lipid metabolism</keyword>
<dbReference type="GO" id="GO:0005829">
    <property type="term" value="C:cytosol"/>
    <property type="evidence" value="ECO:0007669"/>
    <property type="project" value="TreeGrafter"/>
</dbReference>
<dbReference type="PANTHER" id="PTHR11728:SF1">
    <property type="entry name" value="GLYCEROL-3-PHOSPHATE DEHYDROGENASE [NAD(+)] 2, CHLOROPLASTIC"/>
    <property type="match status" value="1"/>
</dbReference>
<reference evidence="14 15" key="1">
    <citation type="submission" date="2018-08" db="EMBL/GenBank/DDBJ databases">
        <title>Pallidiluteibacterium maritimus gen. nov., sp. nov., isolated from coastal sediment.</title>
        <authorList>
            <person name="Zhou L.Y."/>
        </authorList>
    </citation>
    <scope>NUCLEOTIDE SEQUENCE [LARGE SCALE GENOMIC DNA]</scope>
    <source>
        <strain evidence="14 15">XSD2</strain>
    </source>
</reference>
<evidence type="ECO:0000256" key="1">
    <source>
        <dbReference type="ARBA" id="ARBA00011009"/>
    </source>
</evidence>
<keyword evidence="2" id="KW-0444">Lipid biosynthesis</keyword>
<keyword evidence="6" id="KW-1208">Phospholipid metabolism</keyword>
<dbReference type="AlphaFoldDB" id="A0A399SVM6"/>
<evidence type="ECO:0000256" key="4">
    <source>
        <dbReference type="ARBA" id="ARBA00023098"/>
    </source>
</evidence>
<organism evidence="14 15">
    <name type="scientific">Maribellus luteus</name>
    <dbReference type="NCBI Taxonomy" id="2305463"/>
    <lineage>
        <taxon>Bacteria</taxon>
        <taxon>Pseudomonadati</taxon>
        <taxon>Bacteroidota</taxon>
        <taxon>Bacteroidia</taxon>
        <taxon>Marinilabiliales</taxon>
        <taxon>Prolixibacteraceae</taxon>
        <taxon>Maribellus</taxon>
    </lineage>
</organism>
<keyword evidence="15" id="KW-1185">Reference proteome</keyword>
<feature type="active site" description="Proton acceptor" evidence="7">
    <location>
        <position position="195"/>
    </location>
</feature>
<dbReference type="InterPro" id="IPR008927">
    <property type="entry name" value="6-PGluconate_DH-like_C_sf"/>
</dbReference>
<evidence type="ECO:0000313" key="14">
    <source>
        <dbReference type="EMBL" id="RIJ46125.1"/>
    </source>
</evidence>
<evidence type="ECO:0000256" key="6">
    <source>
        <dbReference type="ARBA" id="ARBA00023264"/>
    </source>
</evidence>
<dbReference type="OrthoDB" id="9812273at2"/>
<dbReference type="PRINTS" id="PR00077">
    <property type="entry name" value="GPDHDRGNASE"/>
</dbReference>
<evidence type="ECO:0000313" key="15">
    <source>
        <dbReference type="Proteomes" id="UP000265926"/>
    </source>
</evidence>
<keyword evidence="9 10" id="KW-0520">NAD</keyword>
<dbReference type="NCBIfam" id="NF000942">
    <property type="entry name" value="PRK00094.1-4"/>
    <property type="match status" value="1"/>
</dbReference>
<dbReference type="InterPro" id="IPR006109">
    <property type="entry name" value="G3P_DH_NAD-dep_C"/>
</dbReference>
<evidence type="ECO:0000259" key="12">
    <source>
        <dbReference type="Pfam" id="PF01210"/>
    </source>
</evidence>
<dbReference type="GO" id="GO:0051287">
    <property type="term" value="F:NAD binding"/>
    <property type="evidence" value="ECO:0007669"/>
    <property type="project" value="InterPro"/>
</dbReference>
<dbReference type="PIRSF" id="PIRSF000114">
    <property type="entry name" value="Glycerol-3-P_dh"/>
    <property type="match status" value="1"/>
</dbReference>
<dbReference type="InterPro" id="IPR011128">
    <property type="entry name" value="G3P_DH_NAD-dep_N"/>
</dbReference>
<feature type="domain" description="Glycerol-3-phosphate dehydrogenase NAD-dependent C-terminal" evidence="13">
    <location>
        <begin position="184"/>
        <end position="324"/>
    </location>
</feature>
<dbReference type="Gene3D" id="1.10.1040.10">
    <property type="entry name" value="N-(1-d-carboxylethyl)-l-norvaline Dehydrogenase, domain 2"/>
    <property type="match status" value="1"/>
</dbReference>
<name>A0A399SVM6_9BACT</name>
<dbReference type="Pfam" id="PF01210">
    <property type="entry name" value="NAD_Gly3P_dh_N"/>
    <property type="match status" value="1"/>
</dbReference>
<evidence type="ECO:0000259" key="13">
    <source>
        <dbReference type="Pfam" id="PF07479"/>
    </source>
</evidence>
<dbReference type="Pfam" id="PF07479">
    <property type="entry name" value="NAD_Gly3P_dh_C"/>
    <property type="match status" value="1"/>
</dbReference>
<dbReference type="GO" id="GO:0005975">
    <property type="term" value="P:carbohydrate metabolic process"/>
    <property type="evidence" value="ECO:0007669"/>
    <property type="project" value="InterPro"/>
</dbReference>
<evidence type="ECO:0000256" key="9">
    <source>
        <dbReference type="PIRSR" id="PIRSR000114-3"/>
    </source>
</evidence>
<dbReference type="PANTHER" id="PTHR11728">
    <property type="entry name" value="GLYCEROL-3-PHOSPHATE DEHYDROGENASE"/>
    <property type="match status" value="1"/>
</dbReference>
<feature type="domain" description="Glycerol-3-phosphate dehydrogenase NAD-dependent N-terminal" evidence="12">
    <location>
        <begin position="7"/>
        <end position="163"/>
    </location>
</feature>
<gene>
    <name evidence="14" type="ORF">D1614_20215</name>
</gene>
<evidence type="ECO:0000256" key="10">
    <source>
        <dbReference type="RuleBase" id="RU000437"/>
    </source>
</evidence>
<evidence type="ECO:0000256" key="3">
    <source>
        <dbReference type="ARBA" id="ARBA00023002"/>
    </source>
</evidence>
<feature type="binding site" evidence="9">
    <location>
        <position position="88"/>
    </location>
    <ligand>
        <name>NAD(+)</name>
        <dbReference type="ChEBI" id="CHEBI:57540"/>
    </ligand>
</feature>
<dbReference type="GO" id="GO:0008654">
    <property type="term" value="P:phospholipid biosynthetic process"/>
    <property type="evidence" value="ECO:0007669"/>
    <property type="project" value="UniProtKB-KW"/>
</dbReference>
<proteinExistence type="inferred from homology"/>
<dbReference type="InterPro" id="IPR036291">
    <property type="entry name" value="NAD(P)-bd_dom_sf"/>
</dbReference>
<dbReference type="InterPro" id="IPR013328">
    <property type="entry name" value="6PGD_dom2"/>
</dbReference>
<accession>A0A399SVM6</accession>
<evidence type="ECO:0000256" key="7">
    <source>
        <dbReference type="PIRSR" id="PIRSR000114-1"/>
    </source>
</evidence>
<dbReference type="EC" id="1.1.1.94" evidence="11"/>
<comment type="caution">
    <text evidence="14">The sequence shown here is derived from an EMBL/GenBank/DDBJ whole genome shotgun (WGS) entry which is preliminary data.</text>
</comment>
<dbReference type="RefSeq" id="WP_119439874.1">
    <property type="nucleotide sequence ID" value="NZ_QWGR01000017.1"/>
</dbReference>
<dbReference type="Proteomes" id="UP000265926">
    <property type="component" value="Unassembled WGS sequence"/>
</dbReference>
<feature type="binding site" evidence="8">
    <location>
        <begin position="259"/>
        <end position="260"/>
    </location>
    <ligand>
        <name>substrate</name>
    </ligand>
</feature>
<dbReference type="GO" id="GO:0141153">
    <property type="term" value="F:glycerol-3-phosphate dehydrogenase (NADP+) activity"/>
    <property type="evidence" value="ECO:0007669"/>
    <property type="project" value="RHEA"/>
</dbReference>
<evidence type="ECO:0000256" key="2">
    <source>
        <dbReference type="ARBA" id="ARBA00022516"/>
    </source>
</evidence>
<sequence length="332" mass="37334">MNIKTDKVAVIGSGSWATAIAKILLENVGEINWFIRKEETIEAFQKYSHNPRYLRDVEFDTSRITFYSDINKITDESDILVLAIPSAFLPVILEGLKTDLSDKYILSGIKGIVSEENLLVVEYLNKHFSVPFDMMGVITGPCHAEEVALEKLSYLTIAGTDDERIEKFAQLVQSEYIFTTLSDDIWGTEYSSVLKNVVSIAAGIAHGLRYGDNFHAVLISRAIQEIKRFVDAVHPINRDIKSPAYLGDLLVTAYSQFSRNRMFGTMIGKGYSVKAAQWEMNMIAEGYYGAASIHKINQKYKVDMPISETVYEILYEGASCKKTFEKLTTKLA</sequence>
<dbReference type="EMBL" id="QWGR01000017">
    <property type="protein sequence ID" value="RIJ46125.1"/>
    <property type="molecule type" value="Genomic_DNA"/>
</dbReference>
<keyword evidence="3 10" id="KW-0560">Oxidoreductase</keyword>
<evidence type="ECO:0000256" key="8">
    <source>
        <dbReference type="PIRSR" id="PIRSR000114-2"/>
    </source>
</evidence>
<dbReference type="SUPFAM" id="SSF51735">
    <property type="entry name" value="NAD(P)-binding Rossmann-fold domains"/>
    <property type="match status" value="1"/>
</dbReference>